<evidence type="ECO:0000313" key="2">
    <source>
        <dbReference type="EMBL" id="KAJ8389864.1"/>
    </source>
</evidence>
<feature type="compositionally biased region" description="Low complexity" evidence="1">
    <location>
        <begin position="140"/>
        <end position="163"/>
    </location>
</feature>
<accession>A0AAD7WBI2</accession>
<feature type="compositionally biased region" description="Low complexity" evidence="1">
    <location>
        <begin position="192"/>
        <end position="201"/>
    </location>
</feature>
<dbReference type="SUPFAM" id="SSF55550">
    <property type="entry name" value="SH2 domain"/>
    <property type="match status" value="1"/>
</dbReference>
<gene>
    <name evidence="2" type="ORF">AAFF_G00113330</name>
</gene>
<protein>
    <submittedName>
        <fullName evidence="2">Uncharacterized protein</fullName>
    </submittedName>
</protein>
<sequence>MFLVRKSSKLQKKVLSLRVDDASGLLVSDFPVKESQYTFSLEGSGISFADLFRLVAFYCISRDVLPFTLRIPEAIAAAKTQTDLEEVAQLGAGFWDSTLGGRRRSLGSPSRVATQGSVQLRRQPEGQKAPPRDIAPRPRTPTARPSPAGRSASSTRSSCRCTAPSPPPPPPRPPPPPPAPDPGRPARPSPPATATAAVEAA</sequence>
<comment type="caution">
    <text evidence="2">The sequence shown here is derived from an EMBL/GenBank/DDBJ whole genome shotgun (WGS) entry which is preliminary data.</text>
</comment>
<feature type="compositionally biased region" description="Basic and acidic residues" evidence="1">
    <location>
        <begin position="122"/>
        <end position="136"/>
    </location>
</feature>
<evidence type="ECO:0000256" key="1">
    <source>
        <dbReference type="SAM" id="MobiDB-lite"/>
    </source>
</evidence>
<keyword evidence="3" id="KW-1185">Reference proteome</keyword>
<evidence type="ECO:0000313" key="3">
    <source>
        <dbReference type="Proteomes" id="UP001221898"/>
    </source>
</evidence>
<proteinExistence type="predicted"/>
<dbReference type="AlphaFoldDB" id="A0AAD7WBI2"/>
<feature type="region of interest" description="Disordered" evidence="1">
    <location>
        <begin position="98"/>
        <end position="201"/>
    </location>
</feature>
<feature type="compositionally biased region" description="Pro residues" evidence="1">
    <location>
        <begin position="164"/>
        <end position="191"/>
    </location>
</feature>
<reference evidence="2" key="1">
    <citation type="journal article" date="2023" name="Science">
        <title>Genome structures resolve the early diversification of teleost fishes.</title>
        <authorList>
            <person name="Parey E."/>
            <person name="Louis A."/>
            <person name="Montfort J."/>
            <person name="Bouchez O."/>
            <person name="Roques C."/>
            <person name="Iampietro C."/>
            <person name="Lluch J."/>
            <person name="Castinel A."/>
            <person name="Donnadieu C."/>
            <person name="Desvignes T."/>
            <person name="Floi Bucao C."/>
            <person name="Jouanno E."/>
            <person name="Wen M."/>
            <person name="Mejri S."/>
            <person name="Dirks R."/>
            <person name="Jansen H."/>
            <person name="Henkel C."/>
            <person name="Chen W.J."/>
            <person name="Zahm M."/>
            <person name="Cabau C."/>
            <person name="Klopp C."/>
            <person name="Thompson A.W."/>
            <person name="Robinson-Rechavi M."/>
            <person name="Braasch I."/>
            <person name="Lecointre G."/>
            <person name="Bobe J."/>
            <person name="Postlethwait J.H."/>
            <person name="Berthelot C."/>
            <person name="Roest Crollius H."/>
            <person name="Guiguen Y."/>
        </authorList>
    </citation>
    <scope>NUCLEOTIDE SEQUENCE</scope>
    <source>
        <strain evidence="2">NC1722</strain>
    </source>
</reference>
<dbReference type="Proteomes" id="UP001221898">
    <property type="component" value="Unassembled WGS sequence"/>
</dbReference>
<dbReference type="InterPro" id="IPR036860">
    <property type="entry name" value="SH2_dom_sf"/>
</dbReference>
<name>A0AAD7WBI2_9TELE</name>
<dbReference type="Gene3D" id="3.30.505.10">
    <property type="entry name" value="SH2 domain"/>
    <property type="match status" value="1"/>
</dbReference>
<organism evidence="2 3">
    <name type="scientific">Aldrovandia affinis</name>
    <dbReference type="NCBI Taxonomy" id="143900"/>
    <lineage>
        <taxon>Eukaryota</taxon>
        <taxon>Metazoa</taxon>
        <taxon>Chordata</taxon>
        <taxon>Craniata</taxon>
        <taxon>Vertebrata</taxon>
        <taxon>Euteleostomi</taxon>
        <taxon>Actinopterygii</taxon>
        <taxon>Neopterygii</taxon>
        <taxon>Teleostei</taxon>
        <taxon>Notacanthiformes</taxon>
        <taxon>Halosauridae</taxon>
        <taxon>Aldrovandia</taxon>
    </lineage>
</organism>
<dbReference type="EMBL" id="JAINUG010000177">
    <property type="protein sequence ID" value="KAJ8389864.1"/>
    <property type="molecule type" value="Genomic_DNA"/>
</dbReference>